<dbReference type="InterPro" id="IPR003673">
    <property type="entry name" value="CoA-Trfase_fam_III"/>
</dbReference>
<organism evidence="2">
    <name type="scientific">marine metagenome</name>
    <dbReference type="NCBI Taxonomy" id="408172"/>
    <lineage>
        <taxon>unclassified sequences</taxon>
        <taxon>metagenomes</taxon>
        <taxon>ecological metagenomes</taxon>
    </lineage>
</organism>
<evidence type="ECO:0000313" key="2">
    <source>
        <dbReference type="EMBL" id="SVE37320.1"/>
    </source>
</evidence>
<evidence type="ECO:0000256" key="1">
    <source>
        <dbReference type="ARBA" id="ARBA00022679"/>
    </source>
</evidence>
<accession>A0A383CZ48</accession>
<proteinExistence type="predicted"/>
<dbReference type="AlphaFoldDB" id="A0A383CZ48"/>
<dbReference type="SUPFAM" id="SSF89796">
    <property type="entry name" value="CoA-transferase family III (CaiB/BaiF)"/>
    <property type="match status" value="1"/>
</dbReference>
<dbReference type="PANTHER" id="PTHR48207:SF3">
    <property type="entry name" value="SUCCINATE--HYDROXYMETHYLGLUTARATE COA-TRANSFERASE"/>
    <property type="match status" value="1"/>
</dbReference>
<reference evidence="2" key="1">
    <citation type="submission" date="2018-05" db="EMBL/GenBank/DDBJ databases">
        <authorList>
            <person name="Lanie J.A."/>
            <person name="Ng W.-L."/>
            <person name="Kazmierczak K.M."/>
            <person name="Andrzejewski T.M."/>
            <person name="Davidsen T.M."/>
            <person name="Wayne K.J."/>
            <person name="Tettelin H."/>
            <person name="Glass J.I."/>
            <person name="Rusch D."/>
            <person name="Podicherti R."/>
            <person name="Tsui H.-C.T."/>
            <person name="Winkler M.E."/>
        </authorList>
    </citation>
    <scope>NUCLEOTIDE SEQUENCE</scope>
</reference>
<dbReference type="Gene3D" id="3.40.50.10540">
    <property type="entry name" value="Crotonobetainyl-coa:carnitine coa-transferase, domain 1"/>
    <property type="match status" value="1"/>
</dbReference>
<sequence length="197" mass="21143">VLEMTEALAGPYCAMMLGDLGANVIKIERPGIGDQSRKWGPPFVSGESPYFLSVNRNKRSLELNIKDENHLDIFWKLVAQSDVFITNIPRMSSLKSAKIDPDALAAINPRLIYSAISGYGHTGPKASRGGYDIVAQGESGLMALTGELGGPPVRFPTPMSDITAGIYSLIGILSALYSRDKLPNGTGKGQFIEMAQA</sequence>
<dbReference type="Pfam" id="PF02515">
    <property type="entry name" value="CoA_transf_3"/>
    <property type="match status" value="1"/>
</dbReference>
<dbReference type="EMBL" id="UINC01212828">
    <property type="protein sequence ID" value="SVE37320.1"/>
    <property type="molecule type" value="Genomic_DNA"/>
</dbReference>
<evidence type="ECO:0008006" key="3">
    <source>
        <dbReference type="Google" id="ProtNLM"/>
    </source>
</evidence>
<feature type="non-terminal residue" evidence="2">
    <location>
        <position position="1"/>
    </location>
</feature>
<dbReference type="InterPro" id="IPR050483">
    <property type="entry name" value="CoA-transferase_III_domain"/>
</dbReference>
<name>A0A383CZ48_9ZZZZ</name>
<gene>
    <name evidence="2" type="ORF">METZ01_LOCUS490174</name>
</gene>
<dbReference type="InterPro" id="IPR023606">
    <property type="entry name" value="CoA-Trfase_III_dom_1_sf"/>
</dbReference>
<dbReference type="PANTHER" id="PTHR48207">
    <property type="entry name" value="SUCCINATE--HYDROXYMETHYLGLUTARATE COA-TRANSFERASE"/>
    <property type="match status" value="1"/>
</dbReference>
<protein>
    <recommendedName>
        <fullName evidence="3">CoA transferase</fullName>
    </recommendedName>
</protein>
<feature type="non-terminal residue" evidence="2">
    <location>
        <position position="197"/>
    </location>
</feature>
<dbReference type="GO" id="GO:0008410">
    <property type="term" value="F:CoA-transferase activity"/>
    <property type="evidence" value="ECO:0007669"/>
    <property type="project" value="TreeGrafter"/>
</dbReference>
<keyword evidence="1" id="KW-0808">Transferase</keyword>